<evidence type="ECO:0000313" key="1">
    <source>
        <dbReference type="EMBL" id="VEL36629.1"/>
    </source>
</evidence>
<gene>
    <name evidence="1" type="ORF">PXEA_LOCUS30069</name>
</gene>
<accession>A0A448XHC5</accession>
<organism evidence="1 2">
    <name type="scientific">Protopolystoma xenopodis</name>
    <dbReference type="NCBI Taxonomy" id="117903"/>
    <lineage>
        <taxon>Eukaryota</taxon>
        <taxon>Metazoa</taxon>
        <taxon>Spiralia</taxon>
        <taxon>Lophotrochozoa</taxon>
        <taxon>Platyhelminthes</taxon>
        <taxon>Monogenea</taxon>
        <taxon>Polyopisthocotylea</taxon>
        <taxon>Polystomatidea</taxon>
        <taxon>Polystomatidae</taxon>
        <taxon>Protopolystoma</taxon>
    </lineage>
</organism>
<reference evidence="1" key="1">
    <citation type="submission" date="2018-11" db="EMBL/GenBank/DDBJ databases">
        <authorList>
            <consortium name="Pathogen Informatics"/>
        </authorList>
    </citation>
    <scope>NUCLEOTIDE SEQUENCE</scope>
</reference>
<proteinExistence type="predicted"/>
<dbReference type="AlphaFoldDB" id="A0A448XHC5"/>
<evidence type="ECO:0000313" key="2">
    <source>
        <dbReference type="Proteomes" id="UP000784294"/>
    </source>
</evidence>
<dbReference type="Proteomes" id="UP000784294">
    <property type="component" value="Unassembled WGS sequence"/>
</dbReference>
<sequence>MLPVRHEIHCLAACKPSVPIPVYVIFEHFKPVIFMPRHLSLWLEAQFSSSSLPHSLVFFRALCLALFRITGGKMDRLPSTLLNRVKYTHFVSS</sequence>
<name>A0A448XHC5_9PLAT</name>
<protein>
    <submittedName>
        <fullName evidence="1">Uncharacterized protein</fullName>
    </submittedName>
</protein>
<keyword evidence="2" id="KW-1185">Reference proteome</keyword>
<comment type="caution">
    <text evidence="1">The sequence shown here is derived from an EMBL/GenBank/DDBJ whole genome shotgun (WGS) entry which is preliminary data.</text>
</comment>
<dbReference type="EMBL" id="CAAALY010252769">
    <property type="protein sequence ID" value="VEL36629.1"/>
    <property type="molecule type" value="Genomic_DNA"/>
</dbReference>